<organism evidence="10 11">
    <name type="scientific">Marispirochaeta aestuarii</name>
    <dbReference type="NCBI Taxonomy" id="1963862"/>
    <lineage>
        <taxon>Bacteria</taxon>
        <taxon>Pseudomonadati</taxon>
        <taxon>Spirochaetota</taxon>
        <taxon>Spirochaetia</taxon>
        <taxon>Spirochaetales</taxon>
        <taxon>Spirochaetaceae</taxon>
        <taxon>Marispirochaeta</taxon>
    </lineage>
</organism>
<comment type="similarity">
    <text evidence="8">Belongs to the P-Pant transferase superfamily. AcpS family.</text>
</comment>
<keyword evidence="8" id="KW-0963">Cytoplasm</keyword>
<accession>A0A1Y1RUF9</accession>
<dbReference type="Gene3D" id="3.90.470.20">
    <property type="entry name" value="4'-phosphopantetheinyl transferase domain"/>
    <property type="match status" value="1"/>
</dbReference>
<dbReference type="GO" id="GO:0006633">
    <property type="term" value="P:fatty acid biosynthetic process"/>
    <property type="evidence" value="ECO:0007669"/>
    <property type="project" value="UniProtKB-UniRule"/>
</dbReference>
<evidence type="ECO:0000256" key="8">
    <source>
        <dbReference type="HAMAP-Rule" id="MF_00101"/>
    </source>
</evidence>
<dbReference type="HAMAP" id="MF_00101">
    <property type="entry name" value="AcpS"/>
    <property type="match status" value="1"/>
</dbReference>
<dbReference type="Pfam" id="PF01648">
    <property type="entry name" value="ACPS"/>
    <property type="match status" value="1"/>
</dbReference>
<dbReference type="InterPro" id="IPR008278">
    <property type="entry name" value="4-PPantetheinyl_Trfase_dom"/>
</dbReference>
<evidence type="ECO:0000256" key="1">
    <source>
        <dbReference type="ARBA" id="ARBA00022516"/>
    </source>
</evidence>
<keyword evidence="3 8" id="KW-0479">Metal-binding</keyword>
<comment type="subcellular location">
    <subcellularLocation>
        <location evidence="8">Cytoplasm</location>
    </subcellularLocation>
</comment>
<name>A0A1Y1RUF9_9SPIO</name>
<feature type="binding site" evidence="8">
    <location>
        <position position="31"/>
    </location>
    <ligand>
        <name>Mg(2+)</name>
        <dbReference type="ChEBI" id="CHEBI:18420"/>
    </ligand>
</feature>
<gene>
    <name evidence="8" type="primary">acpS</name>
    <name evidence="10" type="ORF">B4O97_16050</name>
</gene>
<dbReference type="GO" id="GO:0008897">
    <property type="term" value="F:holo-[acyl-carrier-protein] synthase activity"/>
    <property type="evidence" value="ECO:0007669"/>
    <property type="project" value="UniProtKB-UniRule"/>
</dbReference>
<keyword evidence="7 8" id="KW-0275">Fatty acid biosynthesis</keyword>
<reference evidence="10 11" key="1">
    <citation type="submission" date="2017-03" db="EMBL/GenBank/DDBJ databases">
        <title>Draft Genome sequence of Marispirochaeta sp. strain JC444.</title>
        <authorList>
            <person name="Shivani Y."/>
            <person name="Subhash Y."/>
            <person name="Sasikala C."/>
            <person name="Ramana C."/>
        </authorList>
    </citation>
    <scope>NUCLEOTIDE SEQUENCE [LARGE SCALE GENOMIC DNA]</scope>
    <source>
        <strain evidence="10 11">JC444</strain>
    </source>
</reference>
<dbReference type="OrthoDB" id="517356at2"/>
<keyword evidence="6 8" id="KW-0443">Lipid metabolism</keyword>
<evidence type="ECO:0000256" key="3">
    <source>
        <dbReference type="ARBA" id="ARBA00022723"/>
    </source>
</evidence>
<keyword evidence="1 8" id="KW-0444">Lipid biosynthesis</keyword>
<evidence type="ECO:0000313" key="11">
    <source>
        <dbReference type="Proteomes" id="UP000192343"/>
    </source>
</evidence>
<dbReference type="Proteomes" id="UP000192343">
    <property type="component" value="Unassembled WGS sequence"/>
</dbReference>
<dbReference type="GO" id="GO:0005737">
    <property type="term" value="C:cytoplasm"/>
    <property type="evidence" value="ECO:0007669"/>
    <property type="project" value="UniProtKB-SubCell"/>
</dbReference>
<proteinExistence type="inferred from homology"/>
<sequence length="156" mass="17529">MDKSMPICRNLPELPLNTFLTERRMSALGNDIVSIPRIASLLTRGGDRFMRRCFTPAEVSDCLGKANPPVHFAGRWAAKEAVFKALRLKWDRPFSWKEIEIVSGPDHAPLVRLSPAILKRYPPDQVPEILLSISHCSEYAYAVALALTGQKSEVKR</sequence>
<comment type="caution">
    <text evidence="10">The sequence shown here is derived from an EMBL/GenBank/DDBJ whole genome shotgun (WGS) entry which is preliminary data.</text>
</comment>
<dbReference type="InterPro" id="IPR004568">
    <property type="entry name" value="Ppantetheine-prot_Trfase_dom"/>
</dbReference>
<evidence type="ECO:0000256" key="7">
    <source>
        <dbReference type="ARBA" id="ARBA00023160"/>
    </source>
</evidence>
<dbReference type="AlphaFoldDB" id="A0A1Y1RUF9"/>
<dbReference type="SUPFAM" id="SSF56214">
    <property type="entry name" value="4'-phosphopantetheinyl transferase"/>
    <property type="match status" value="1"/>
</dbReference>
<evidence type="ECO:0000313" key="10">
    <source>
        <dbReference type="EMBL" id="ORC32671.1"/>
    </source>
</evidence>
<keyword evidence="11" id="KW-1185">Reference proteome</keyword>
<dbReference type="STRING" id="1963862.B4O97_16050"/>
<keyword evidence="4 8" id="KW-0276">Fatty acid metabolism</keyword>
<feature type="binding site" evidence="8">
    <location>
        <position position="80"/>
    </location>
    <ligand>
        <name>Mg(2+)</name>
        <dbReference type="ChEBI" id="CHEBI:18420"/>
    </ligand>
</feature>
<keyword evidence="5 8" id="KW-0460">Magnesium</keyword>
<evidence type="ECO:0000259" key="9">
    <source>
        <dbReference type="Pfam" id="PF01648"/>
    </source>
</evidence>
<evidence type="ECO:0000256" key="4">
    <source>
        <dbReference type="ARBA" id="ARBA00022832"/>
    </source>
</evidence>
<feature type="domain" description="4'-phosphopantetheinyl transferase" evidence="9">
    <location>
        <begin position="28"/>
        <end position="117"/>
    </location>
</feature>
<dbReference type="RefSeq" id="WP_083052398.1">
    <property type="nucleotide sequence ID" value="NZ_MWQY01000021.1"/>
</dbReference>
<comment type="cofactor">
    <cofactor evidence="8">
        <name>Mg(2+)</name>
        <dbReference type="ChEBI" id="CHEBI:18420"/>
    </cofactor>
</comment>
<dbReference type="NCBIfam" id="TIGR00516">
    <property type="entry name" value="acpS"/>
    <property type="match status" value="1"/>
</dbReference>
<dbReference type="InterPro" id="IPR002582">
    <property type="entry name" value="ACPS"/>
</dbReference>
<evidence type="ECO:0000256" key="5">
    <source>
        <dbReference type="ARBA" id="ARBA00022842"/>
    </source>
</evidence>
<dbReference type="GO" id="GO:0000287">
    <property type="term" value="F:magnesium ion binding"/>
    <property type="evidence" value="ECO:0007669"/>
    <property type="project" value="UniProtKB-UniRule"/>
</dbReference>
<evidence type="ECO:0000256" key="6">
    <source>
        <dbReference type="ARBA" id="ARBA00023098"/>
    </source>
</evidence>
<dbReference type="NCBIfam" id="TIGR00556">
    <property type="entry name" value="pantethn_trn"/>
    <property type="match status" value="1"/>
</dbReference>
<protein>
    <recommendedName>
        <fullName evidence="8">Holo-[acyl-carrier-protein] synthase</fullName>
        <shortName evidence="8">Holo-ACP synthase</shortName>
        <ecNumber evidence="8">2.7.8.7</ecNumber>
    </recommendedName>
    <alternativeName>
        <fullName evidence="8">4'-phosphopantetheinyl transferase AcpS</fullName>
    </alternativeName>
</protein>
<comment type="catalytic activity">
    <reaction evidence="8">
        <text>apo-[ACP] + CoA = holo-[ACP] + adenosine 3',5'-bisphosphate + H(+)</text>
        <dbReference type="Rhea" id="RHEA:12068"/>
        <dbReference type="Rhea" id="RHEA-COMP:9685"/>
        <dbReference type="Rhea" id="RHEA-COMP:9690"/>
        <dbReference type="ChEBI" id="CHEBI:15378"/>
        <dbReference type="ChEBI" id="CHEBI:29999"/>
        <dbReference type="ChEBI" id="CHEBI:57287"/>
        <dbReference type="ChEBI" id="CHEBI:58343"/>
        <dbReference type="ChEBI" id="CHEBI:64479"/>
        <dbReference type="EC" id="2.7.8.7"/>
    </reaction>
</comment>
<dbReference type="EMBL" id="MWQY01000021">
    <property type="protein sequence ID" value="ORC32671.1"/>
    <property type="molecule type" value="Genomic_DNA"/>
</dbReference>
<comment type="function">
    <text evidence="8">Transfers the 4'-phosphopantetheine moiety from coenzyme A to a Ser of acyl-carrier-protein.</text>
</comment>
<dbReference type="InterPro" id="IPR037143">
    <property type="entry name" value="4-PPantetheinyl_Trfase_dom_sf"/>
</dbReference>
<keyword evidence="2 8" id="KW-0808">Transferase</keyword>
<dbReference type="EC" id="2.7.8.7" evidence="8"/>
<evidence type="ECO:0000256" key="2">
    <source>
        <dbReference type="ARBA" id="ARBA00022679"/>
    </source>
</evidence>